<dbReference type="Pfam" id="PF00646">
    <property type="entry name" value="F-box"/>
    <property type="match status" value="1"/>
</dbReference>
<sequence length="275" mass="32286">MAEPHKALLIPEVLTCILLEVDNNTLVKAQRVCRQWRDLIQASPDLEVKLFFKPALACPFADGTPSLNPIFTSSWSSIISPWAQSMRSRKDSSWKRMLVFQPYLQTMLIFEDESDLSDSPPTPFRATVLRFEPEVIKHRDQLRVSQIHCRELWHCVLSLPIATRIKDSRDGKEVTHVSWKNILVVSDSFPADITFLKRMFFNRANRPCADFYDLVFIRKPWEMLPHTNLVRGRHGRWSEKVLSPLEKWLQSVEPWVRVEKQWCLSRPEYKELSRI</sequence>
<gene>
    <name evidence="2" type="ORF">BJX68DRAFT_268832</name>
</gene>
<evidence type="ECO:0000313" key="2">
    <source>
        <dbReference type="EMBL" id="KAL2845969.1"/>
    </source>
</evidence>
<dbReference type="Gene3D" id="1.20.1280.50">
    <property type="match status" value="1"/>
</dbReference>
<name>A0ABR4K2G3_9EURO</name>
<dbReference type="EMBL" id="JBFXLR010000034">
    <property type="protein sequence ID" value="KAL2845969.1"/>
    <property type="molecule type" value="Genomic_DNA"/>
</dbReference>
<reference evidence="2 3" key="1">
    <citation type="submission" date="2024-07" db="EMBL/GenBank/DDBJ databases">
        <title>Section-level genome sequencing and comparative genomics of Aspergillus sections Usti and Cavernicolus.</title>
        <authorList>
            <consortium name="Lawrence Berkeley National Laboratory"/>
            <person name="Nybo J.L."/>
            <person name="Vesth T.C."/>
            <person name="Theobald S."/>
            <person name="Frisvad J.C."/>
            <person name="Larsen T.O."/>
            <person name="Kjaerboelling I."/>
            <person name="Rothschild-Mancinelli K."/>
            <person name="Lyhne E.K."/>
            <person name="Kogle M.E."/>
            <person name="Barry K."/>
            <person name="Clum A."/>
            <person name="Na H."/>
            <person name="Ledsgaard L."/>
            <person name="Lin J."/>
            <person name="Lipzen A."/>
            <person name="Kuo A."/>
            <person name="Riley R."/>
            <person name="Mondo S."/>
            <person name="LaButti K."/>
            <person name="Haridas S."/>
            <person name="Pangalinan J."/>
            <person name="Salamov A.A."/>
            <person name="Simmons B.A."/>
            <person name="Magnuson J.K."/>
            <person name="Chen J."/>
            <person name="Drula E."/>
            <person name="Henrissat B."/>
            <person name="Wiebenga A."/>
            <person name="Lubbers R.J."/>
            <person name="Gomes A.C."/>
            <person name="Macurrencykelacurrency M.R."/>
            <person name="Stajich J."/>
            <person name="Grigoriev I.V."/>
            <person name="Mortensen U.H."/>
            <person name="De vries R.P."/>
            <person name="Baker S.E."/>
            <person name="Andersen M.R."/>
        </authorList>
    </citation>
    <scope>NUCLEOTIDE SEQUENCE [LARGE SCALE GENOMIC DNA]</scope>
    <source>
        <strain evidence="2 3">CBS 756.74</strain>
    </source>
</reference>
<dbReference type="SMART" id="SM00256">
    <property type="entry name" value="FBOX"/>
    <property type="match status" value="1"/>
</dbReference>
<organism evidence="2 3">
    <name type="scientific">Aspergillus pseudodeflectus</name>
    <dbReference type="NCBI Taxonomy" id="176178"/>
    <lineage>
        <taxon>Eukaryota</taxon>
        <taxon>Fungi</taxon>
        <taxon>Dikarya</taxon>
        <taxon>Ascomycota</taxon>
        <taxon>Pezizomycotina</taxon>
        <taxon>Eurotiomycetes</taxon>
        <taxon>Eurotiomycetidae</taxon>
        <taxon>Eurotiales</taxon>
        <taxon>Aspergillaceae</taxon>
        <taxon>Aspergillus</taxon>
        <taxon>Aspergillus subgen. Nidulantes</taxon>
    </lineage>
</organism>
<dbReference type="InterPro" id="IPR036047">
    <property type="entry name" value="F-box-like_dom_sf"/>
</dbReference>
<evidence type="ECO:0000313" key="3">
    <source>
        <dbReference type="Proteomes" id="UP001610444"/>
    </source>
</evidence>
<feature type="domain" description="F-box" evidence="1">
    <location>
        <begin position="10"/>
        <end position="50"/>
    </location>
</feature>
<comment type="caution">
    <text evidence="2">The sequence shown here is derived from an EMBL/GenBank/DDBJ whole genome shotgun (WGS) entry which is preliminary data.</text>
</comment>
<evidence type="ECO:0000259" key="1">
    <source>
        <dbReference type="SMART" id="SM00256"/>
    </source>
</evidence>
<dbReference type="InterPro" id="IPR001810">
    <property type="entry name" value="F-box_dom"/>
</dbReference>
<accession>A0ABR4K2G3</accession>
<dbReference type="SUPFAM" id="SSF81383">
    <property type="entry name" value="F-box domain"/>
    <property type="match status" value="1"/>
</dbReference>
<dbReference type="GeneID" id="98161357"/>
<dbReference type="Proteomes" id="UP001610444">
    <property type="component" value="Unassembled WGS sequence"/>
</dbReference>
<dbReference type="RefSeq" id="XP_070896899.1">
    <property type="nucleotide sequence ID" value="XM_071046193.1"/>
</dbReference>
<proteinExistence type="predicted"/>
<keyword evidence="3" id="KW-1185">Reference proteome</keyword>
<protein>
    <recommendedName>
        <fullName evidence="1">F-box domain-containing protein</fullName>
    </recommendedName>
</protein>